<evidence type="ECO:0000256" key="4">
    <source>
        <dbReference type="ARBA" id="ARBA00022989"/>
    </source>
</evidence>
<evidence type="ECO:0000256" key="6">
    <source>
        <dbReference type="SAM" id="Phobius"/>
    </source>
</evidence>
<evidence type="ECO:0000313" key="8">
    <source>
        <dbReference type="EMBL" id="MBA2174591.1"/>
    </source>
</evidence>
<feature type="transmembrane region" description="Helical" evidence="6">
    <location>
        <begin position="59"/>
        <end position="79"/>
    </location>
</feature>
<organism evidence="8 9">
    <name type="scientific">Halobacillus locisalis</name>
    <dbReference type="NCBI Taxonomy" id="220753"/>
    <lineage>
        <taxon>Bacteria</taxon>
        <taxon>Bacillati</taxon>
        <taxon>Bacillota</taxon>
        <taxon>Bacilli</taxon>
        <taxon>Bacillales</taxon>
        <taxon>Bacillaceae</taxon>
        <taxon>Halobacillus</taxon>
    </lineage>
</organism>
<dbReference type="Proteomes" id="UP000571017">
    <property type="component" value="Unassembled WGS sequence"/>
</dbReference>
<keyword evidence="3 6" id="KW-0812">Transmembrane</keyword>
<feature type="transmembrane region" description="Helical" evidence="6">
    <location>
        <begin position="281"/>
        <end position="302"/>
    </location>
</feature>
<gene>
    <name evidence="8" type="ORF">H0266_06670</name>
</gene>
<dbReference type="AlphaFoldDB" id="A0A838CRL2"/>
<evidence type="ECO:0000259" key="7">
    <source>
        <dbReference type="PROSITE" id="PS50850"/>
    </source>
</evidence>
<dbReference type="PANTHER" id="PTHR23519:SF1">
    <property type="entry name" value="AUTOPHAGY-RELATED PROTEIN 22"/>
    <property type="match status" value="1"/>
</dbReference>
<evidence type="ECO:0000256" key="5">
    <source>
        <dbReference type="ARBA" id="ARBA00023136"/>
    </source>
</evidence>
<name>A0A838CRL2_9BACI</name>
<keyword evidence="2" id="KW-0813">Transport</keyword>
<dbReference type="GO" id="GO:0022857">
    <property type="term" value="F:transmembrane transporter activity"/>
    <property type="evidence" value="ECO:0007669"/>
    <property type="project" value="InterPro"/>
</dbReference>
<accession>A0A838CRL2</accession>
<feature type="transmembrane region" description="Helical" evidence="6">
    <location>
        <begin position="21"/>
        <end position="44"/>
    </location>
</feature>
<feature type="transmembrane region" description="Helical" evidence="6">
    <location>
        <begin position="335"/>
        <end position="357"/>
    </location>
</feature>
<feature type="transmembrane region" description="Helical" evidence="6">
    <location>
        <begin position="187"/>
        <end position="208"/>
    </location>
</feature>
<feature type="transmembrane region" description="Helical" evidence="6">
    <location>
        <begin position="91"/>
        <end position="109"/>
    </location>
</feature>
<dbReference type="Gene3D" id="1.20.1250.20">
    <property type="entry name" value="MFS general substrate transporter like domains"/>
    <property type="match status" value="1"/>
</dbReference>
<evidence type="ECO:0000256" key="2">
    <source>
        <dbReference type="ARBA" id="ARBA00022448"/>
    </source>
</evidence>
<feature type="transmembrane region" description="Helical" evidence="6">
    <location>
        <begin position="369"/>
        <end position="394"/>
    </location>
</feature>
<proteinExistence type="predicted"/>
<feature type="transmembrane region" description="Helical" evidence="6">
    <location>
        <begin position="115"/>
        <end position="135"/>
    </location>
</feature>
<evidence type="ECO:0000256" key="1">
    <source>
        <dbReference type="ARBA" id="ARBA00004651"/>
    </source>
</evidence>
<dbReference type="PROSITE" id="PS50850">
    <property type="entry name" value="MFS"/>
    <property type="match status" value="1"/>
</dbReference>
<protein>
    <submittedName>
        <fullName evidence="8">MFS transporter</fullName>
    </submittedName>
</protein>
<feature type="transmembrane region" description="Helical" evidence="6">
    <location>
        <begin position="156"/>
        <end position="175"/>
    </location>
</feature>
<feature type="domain" description="Major facilitator superfamily (MFS) profile" evidence="7">
    <location>
        <begin position="1"/>
        <end position="424"/>
    </location>
</feature>
<keyword evidence="9" id="KW-1185">Reference proteome</keyword>
<feature type="transmembrane region" description="Helical" evidence="6">
    <location>
        <begin position="246"/>
        <end position="269"/>
    </location>
</feature>
<keyword evidence="5 6" id="KW-0472">Membrane</keyword>
<dbReference type="InterPro" id="IPR050495">
    <property type="entry name" value="ATG22/LtaA_families"/>
</dbReference>
<dbReference type="Pfam" id="PF11700">
    <property type="entry name" value="ATG22"/>
    <property type="match status" value="1"/>
</dbReference>
<dbReference type="InterPro" id="IPR024671">
    <property type="entry name" value="Atg22-like"/>
</dbReference>
<dbReference type="InterPro" id="IPR020846">
    <property type="entry name" value="MFS_dom"/>
</dbReference>
<dbReference type="InterPro" id="IPR036259">
    <property type="entry name" value="MFS_trans_sf"/>
</dbReference>
<sequence length="443" mass="49013">MLKTKDCGGIHLEKRSVWSWILYDFGNSAFATTIMAAVLPVFYYDVAAKGVDQSLATSYWGYSQSIAVLIVALLAPILGAISDYSAAKKKFLMFFAFMGMIASVLLAFVGEGDYLFASLLLIIGTIGFSASNVFYDAFLPEVADKDTIDQVSAKGFAFGYIGGGVLLAINLLMILKYEWFGLQSSMAGTQLAFISVGVWWLVFSIPLLKNVAEEKKMKPKRTKSYFGIGFSRVIHTVKELRLYKQLLIFLFAFWLYNDGISTIIKMATIYGRDIGIDSNSLIIALLITQFVGIPFAFLFGWLAKKITAKRALMLALCIYFAIVVFGYFMTTALHFYILAICVGFVQGGAQALSRSIFGRMVPGDRHAEFFGFYGISAKFSAIFGPFAFALVGQLTGSSRLGILSLVFFFIAGIILLYFVDIDEGVKQAHEKTDPEKEPVVYER</sequence>
<feature type="transmembrane region" description="Helical" evidence="6">
    <location>
        <begin position="311"/>
        <end position="329"/>
    </location>
</feature>
<dbReference type="EMBL" id="JACEFG010000001">
    <property type="protein sequence ID" value="MBA2174591.1"/>
    <property type="molecule type" value="Genomic_DNA"/>
</dbReference>
<evidence type="ECO:0000313" key="9">
    <source>
        <dbReference type="Proteomes" id="UP000571017"/>
    </source>
</evidence>
<dbReference type="GO" id="GO:0005886">
    <property type="term" value="C:plasma membrane"/>
    <property type="evidence" value="ECO:0007669"/>
    <property type="project" value="UniProtKB-SubCell"/>
</dbReference>
<dbReference type="CDD" id="cd17482">
    <property type="entry name" value="MFS_YxiO_like"/>
    <property type="match status" value="1"/>
</dbReference>
<dbReference type="SUPFAM" id="SSF103473">
    <property type="entry name" value="MFS general substrate transporter"/>
    <property type="match status" value="1"/>
</dbReference>
<feature type="transmembrane region" description="Helical" evidence="6">
    <location>
        <begin position="400"/>
        <end position="419"/>
    </location>
</feature>
<comment type="subcellular location">
    <subcellularLocation>
        <location evidence="1">Cell membrane</location>
        <topology evidence="1">Multi-pass membrane protein</topology>
    </subcellularLocation>
</comment>
<keyword evidence="4 6" id="KW-1133">Transmembrane helix</keyword>
<comment type="caution">
    <text evidence="8">The sequence shown here is derived from an EMBL/GenBank/DDBJ whole genome shotgun (WGS) entry which is preliminary data.</text>
</comment>
<dbReference type="PANTHER" id="PTHR23519">
    <property type="entry name" value="AUTOPHAGY-RELATED PROTEIN 22"/>
    <property type="match status" value="1"/>
</dbReference>
<evidence type="ECO:0000256" key="3">
    <source>
        <dbReference type="ARBA" id="ARBA00022692"/>
    </source>
</evidence>
<reference evidence="8 9" key="1">
    <citation type="journal article" date="2004" name="Extremophiles">
        <title>Halobacillus locisalis sp. nov., a halophilic bacterium isolated from a marine solar saltern of the Yellow Sea in Korea.</title>
        <authorList>
            <person name="Yoon J.H."/>
            <person name="Kang K.H."/>
            <person name="Oh T.K."/>
            <person name="Park Y.H."/>
        </authorList>
    </citation>
    <scope>NUCLEOTIDE SEQUENCE [LARGE SCALE GENOMIC DNA]</scope>
    <source>
        <strain evidence="8 9">KCTC 3788</strain>
    </source>
</reference>